<proteinExistence type="predicted"/>
<dbReference type="Proteomes" id="UP001302274">
    <property type="component" value="Unassembled WGS sequence"/>
</dbReference>
<keyword evidence="2" id="KW-1185">Reference proteome</keyword>
<dbReference type="EMBL" id="JAYGJQ010000001">
    <property type="protein sequence ID" value="MEA9355996.1"/>
    <property type="molecule type" value="Genomic_DNA"/>
</dbReference>
<protein>
    <submittedName>
        <fullName evidence="1">Uncharacterized protein</fullName>
    </submittedName>
</protein>
<comment type="caution">
    <text evidence="1">The sequence shown here is derived from an EMBL/GenBank/DDBJ whole genome shotgun (WGS) entry which is preliminary data.</text>
</comment>
<evidence type="ECO:0000313" key="1">
    <source>
        <dbReference type="EMBL" id="MEA9355996.1"/>
    </source>
</evidence>
<name>A0ABU5VSL9_9BACT</name>
<reference evidence="1 2" key="1">
    <citation type="submission" date="2023-11" db="EMBL/GenBank/DDBJ databases">
        <title>A Novel Polar Bacteriovorax (B. antarcticus) Isolated from the Biocrust in Antarctica.</title>
        <authorList>
            <person name="Mun W."/>
            <person name="Choi S.Y."/>
            <person name="Mitchell R.J."/>
        </authorList>
    </citation>
    <scope>NUCLEOTIDE SEQUENCE [LARGE SCALE GENOMIC DNA]</scope>
    <source>
        <strain evidence="1 2">PP10</strain>
    </source>
</reference>
<dbReference type="RefSeq" id="WP_323575642.1">
    <property type="nucleotide sequence ID" value="NZ_JAYGJQ010000001.1"/>
</dbReference>
<gene>
    <name evidence="1" type="ORF">SHI21_07285</name>
</gene>
<organism evidence="1 2">
    <name type="scientific">Bacteriovorax antarcticus</name>
    <dbReference type="NCBI Taxonomy" id="3088717"/>
    <lineage>
        <taxon>Bacteria</taxon>
        <taxon>Pseudomonadati</taxon>
        <taxon>Bdellovibrionota</taxon>
        <taxon>Bacteriovoracia</taxon>
        <taxon>Bacteriovoracales</taxon>
        <taxon>Bacteriovoracaceae</taxon>
        <taxon>Bacteriovorax</taxon>
    </lineage>
</organism>
<sequence>MRVRVNHEAVAEALDLKTSQIDLKIATIKEDSASRGGYKVTITSLNKGVMVAENAPEAATHAYEIKYNGRSINLENHSGTTIHLVNNASGKDKELSISYRGSDKISRDSYSDTVKLTYTAN</sequence>
<accession>A0ABU5VSL9</accession>
<evidence type="ECO:0000313" key="2">
    <source>
        <dbReference type="Proteomes" id="UP001302274"/>
    </source>
</evidence>